<dbReference type="GO" id="GO:0016740">
    <property type="term" value="F:transferase activity"/>
    <property type="evidence" value="ECO:0007669"/>
    <property type="project" value="UniProtKB-KW"/>
</dbReference>
<dbReference type="GeneID" id="43280194"/>
<evidence type="ECO:0000313" key="1">
    <source>
        <dbReference type="EMBL" id="SCL63232.1"/>
    </source>
</evidence>
<dbReference type="PANTHER" id="PTHR34822">
    <property type="entry name" value="GRPB DOMAIN PROTEIN (AFU_ORTHOLOGUE AFUA_1G01530)"/>
    <property type="match status" value="1"/>
</dbReference>
<keyword evidence="2" id="KW-1185">Reference proteome</keyword>
<gene>
    <name evidence="1" type="ORF">GA0070603_3557</name>
</gene>
<dbReference type="STRING" id="47854.GA0070603_3557"/>
<reference evidence="2" key="1">
    <citation type="submission" date="2016-06" db="EMBL/GenBank/DDBJ databases">
        <authorList>
            <person name="Varghese N."/>
            <person name="Submissions Spin"/>
        </authorList>
    </citation>
    <scope>NUCLEOTIDE SEQUENCE [LARGE SCALE GENOMIC DNA]</scope>
    <source>
        <strain evidence="2">DSM 44151</strain>
    </source>
</reference>
<dbReference type="InterPro" id="IPR043519">
    <property type="entry name" value="NT_sf"/>
</dbReference>
<organism evidence="1 2">
    <name type="scientific">Micromonospora chersina</name>
    <dbReference type="NCBI Taxonomy" id="47854"/>
    <lineage>
        <taxon>Bacteria</taxon>
        <taxon>Bacillati</taxon>
        <taxon>Actinomycetota</taxon>
        <taxon>Actinomycetes</taxon>
        <taxon>Micromonosporales</taxon>
        <taxon>Micromonosporaceae</taxon>
        <taxon>Micromonospora</taxon>
    </lineage>
</organism>
<dbReference type="Pfam" id="PF04229">
    <property type="entry name" value="GrpB"/>
    <property type="match status" value="1"/>
</dbReference>
<dbReference type="RefSeq" id="WP_167544555.1">
    <property type="nucleotide sequence ID" value="NZ_FMIB01000002.1"/>
</dbReference>
<keyword evidence="1" id="KW-0808">Transferase</keyword>
<sequence>MEDVAPVVEVVAYDPAWPERFTAARRLLVGALPTAVSIEHIGSTSVPGLAAKPIIDIQVVVPEVEAVLADLRPLEQLGYVYRPLVFPDDDQHLFFPRDTAGKRTEHLHVFGVTSPVPAENRLFRAYLAADAGAARRYEAAKRLAAERHPDSRARYGAAKEDAMRQLAAEARLWGSSTG</sequence>
<dbReference type="AlphaFoldDB" id="A0A1C6VA41"/>
<dbReference type="Gene3D" id="3.30.460.10">
    <property type="entry name" value="Beta Polymerase, domain 2"/>
    <property type="match status" value="1"/>
</dbReference>
<dbReference type="PANTHER" id="PTHR34822:SF1">
    <property type="entry name" value="GRPB FAMILY PROTEIN"/>
    <property type="match status" value="1"/>
</dbReference>
<dbReference type="SUPFAM" id="SSF81301">
    <property type="entry name" value="Nucleotidyltransferase"/>
    <property type="match status" value="1"/>
</dbReference>
<accession>A0A1C6VA41</accession>
<name>A0A1C6VA41_9ACTN</name>
<dbReference type="InterPro" id="IPR007344">
    <property type="entry name" value="GrpB/CoaE"/>
</dbReference>
<proteinExistence type="predicted"/>
<dbReference type="EMBL" id="FMIB01000002">
    <property type="protein sequence ID" value="SCL63232.1"/>
    <property type="molecule type" value="Genomic_DNA"/>
</dbReference>
<dbReference type="Proteomes" id="UP000198605">
    <property type="component" value="Unassembled WGS sequence"/>
</dbReference>
<protein>
    <submittedName>
        <fullName evidence="1">GrpB domain, predicted nucleotidyltransferase, UPF0157 family</fullName>
    </submittedName>
</protein>
<evidence type="ECO:0000313" key="2">
    <source>
        <dbReference type="Proteomes" id="UP000198605"/>
    </source>
</evidence>